<gene>
    <name evidence="2" type="ORF">IAC96_08750</name>
</gene>
<name>A0A9D1JDB7_9FIRM</name>
<dbReference type="Proteomes" id="UP000824201">
    <property type="component" value="Unassembled WGS sequence"/>
</dbReference>
<dbReference type="Pfam" id="PF03690">
    <property type="entry name" value="MYG1_exonuc"/>
    <property type="match status" value="1"/>
</dbReference>
<evidence type="ECO:0000313" key="3">
    <source>
        <dbReference type="Proteomes" id="UP000824201"/>
    </source>
</evidence>
<dbReference type="InterPro" id="IPR003226">
    <property type="entry name" value="MYG1_exonuclease"/>
</dbReference>
<comment type="caution">
    <text evidence="2">The sequence shown here is derived from an EMBL/GenBank/DDBJ whole genome shotgun (WGS) entry which is preliminary data.</text>
</comment>
<dbReference type="PANTHER" id="PTHR11215:SF1">
    <property type="entry name" value="MYG1 EXONUCLEASE"/>
    <property type="match status" value="1"/>
</dbReference>
<reference evidence="2" key="2">
    <citation type="journal article" date="2021" name="PeerJ">
        <title>Extensive microbial diversity within the chicken gut microbiome revealed by metagenomics and culture.</title>
        <authorList>
            <person name="Gilroy R."/>
            <person name="Ravi A."/>
            <person name="Getino M."/>
            <person name="Pursley I."/>
            <person name="Horton D.L."/>
            <person name="Alikhan N.F."/>
            <person name="Baker D."/>
            <person name="Gharbi K."/>
            <person name="Hall N."/>
            <person name="Watson M."/>
            <person name="Adriaenssens E.M."/>
            <person name="Foster-Nyarko E."/>
            <person name="Jarju S."/>
            <person name="Secka A."/>
            <person name="Antonio M."/>
            <person name="Oren A."/>
            <person name="Chaudhuri R.R."/>
            <person name="La Ragione R."/>
            <person name="Hildebrand F."/>
            <person name="Pallen M.J."/>
        </authorList>
    </citation>
    <scope>NUCLEOTIDE SEQUENCE</scope>
    <source>
        <strain evidence="2">ChiW13-3771</strain>
    </source>
</reference>
<dbReference type="GO" id="GO:0005737">
    <property type="term" value="C:cytoplasm"/>
    <property type="evidence" value="ECO:0007669"/>
    <property type="project" value="TreeGrafter"/>
</dbReference>
<dbReference type="PANTHER" id="PTHR11215">
    <property type="entry name" value="METAL DEPENDENT HYDROLASE - RELATED"/>
    <property type="match status" value="1"/>
</dbReference>
<organism evidence="2 3">
    <name type="scientific">Candidatus Fimimorpha faecalis</name>
    <dbReference type="NCBI Taxonomy" id="2840824"/>
    <lineage>
        <taxon>Bacteria</taxon>
        <taxon>Bacillati</taxon>
        <taxon>Bacillota</taxon>
        <taxon>Clostridia</taxon>
        <taxon>Eubacteriales</taxon>
        <taxon>Candidatus Fimimorpha</taxon>
    </lineage>
</organism>
<evidence type="ECO:0000256" key="1">
    <source>
        <dbReference type="ARBA" id="ARBA00010105"/>
    </source>
</evidence>
<evidence type="ECO:0000313" key="2">
    <source>
        <dbReference type="EMBL" id="HIR89023.1"/>
    </source>
</evidence>
<dbReference type="AlphaFoldDB" id="A0A9D1JDB7"/>
<proteinExistence type="inferred from homology"/>
<protein>
    <submittedName>
        <fullName evidence="2">MYG1 family protein</fullName>
    </submittedName>
</protein>
<accession>A0A9D1JDB7</accession>
<sequence length="280" mass="31857">MKKREKNIPEFAITHAGKFHADDVFCAALLTYLNPNIQIKRVFELPEEYEGIAFDIGNGLYDHHQKNSRVRENGIPYAAFGLLWETYGTEIMKPEDAARFDEYFIQPLDLADNTGEIHPIANLISLFNPDWDSDLTGDEAFEEAKTFALQILEKNFNHIQSICHAEAIVQKAIQESDQNIIVLNPPVPWKRWVIGTEIEFVVFSSERGGFYAQAVKNLETGKLKCEFPDQWRGKTAKELQSITGLKTITFCHNGGYLLMAETLEDAKQACRIAQQQKSLD</sequence>
<dbReference type="EMBL" id="DVHN01000112">
    <property type="protein sequence ID" value="HIR89023.1"/>
    <property type="molecule type" value="Genomic_DNA"/>
</dbReference>
<reference evidence="2" key="1">
    <citation type="submission" date="2020-10" db="EMBL/GenBank/DDBJ databases">
        <authorList>
            <person name="Gilroy R."/>
        </authorList>
    </citation>
    <scope>NUCLEOTIDE SEQUENCE</scope>
    <source>
        <strain evidence="2">ChiW13-3771</strain>
    </source>
</reference>
<comment type="similarity">
    <text evidence="1">Belongs to the MYG1 family.</text>
</comment>